<sequence length="141" mass="15238">MPFRPLLAAAVLALPLSALAETPNIVPGQWQFTSTTSVRGDVPIPDQTESHQECIVQGDLDDADFQFLEVEEGCELLEHNVSADGIDYRMVCHAEGGEANIDGRMAFLGESVEGNVSIDTESPMGQMQLETTIEGERLGDC</sequence>
<keyword evidence="3" id="KW-1185">Reference proteome</keyword>
<proteinExistence type="predicted"/>
<dbReference type="KEGG" id="htx:EKK97_08100"/>
<dbReference type="RefSeq" id="WP_159550963.1">
    <property type="nucleotide sequence ID" value="NZ_CP035042.1"/>
</dbReference>
<accession>A0A6I6SPW8</accession>
<feature type="signal peptide" evidence="1">
    <location>
        <begin position="1"/>
        <end position="20"/>
    </location>
</feature>
<dbReference type="Proteomes" id="UP000464013">
    <property type="component" value="Chromosome"/>
</dbReference>
<organism evidence="2 3">
    <name type="scientific">Billgrantia tianxiuensis</name>
    <dbReference type="NCBI Taxonomy" id="2497861"/>
    <lineage>
        <taxon>Bacteria</taxon>
        <taxon>Pseudomonadati</taxon>
        <taxon>Pseudomonadota</taxon>
        <taxon>Gammaproteobacteria</taxon>
        <taxon>Oceanospirillales</taxon>
        <taxon>Halomonadaceae</taxon>
        <taxon>Billgrantia</taxon>
    </lineage>
</organism>
<keyword evidence="1" id="KW-0732">Signal</keyword>
<gene>
    <name evidence="2" type="ORF">EKK97_08100</name>
</gene>
<dbReference type="InterPro" id="IPR022061">
    <property type="entry name" value="DUF3617"/>
</dbReference>
<reference evidence="2 3" key="1">
    <citation type="submission" date="2019-01" db="EMBL/GenBank/DDBJ databases">
        <title>Complete genome of a denitifying bacterium Halomons sp. BC-M4-5.</title>
        <authorList>
            <person name="Wang L."/>
            <person name="Shao Z."/>
        </authorList>
    </citation>
    <scope>NUCLEOTIDE SEQUENCE [LARGE SCALE GENOMIC DNA]</scope>
    <source>
        <strain evidence="2 3">BC-M4-5</strain>
    </source>
</reference>
<protein>
    <submittedName>
        <fullName evidence="2">DUF3617 family protein</fullName>
    </submittedName>
</protein>
<evidence type="ECO:0000313" key="3">
    <source>
        <dbReference type="Proteomes" id="UP000464013"/>
    </source>
</evidence>
<dbReference type="Pfam" id="PF12276">
    <property type="entry name" value="DUF3617"/>
    <property type="match status" value="1"/>
</dbReference>
<name>A0A6I6SPW8_9GAMM</name>
<evidence type="ECO:0000313" key="2">
    <source>
        <dbReference type="EMBL" id="QHC49577.1"/>
    </source>
</evidence>
<dbReference type="AlphaFoldDB" id="A0A6I6SPW8"/>
<evidence type="ECO:0000256" key="1">
    <source>
        <dbReference type="SAM" id="SignalP"/>
    </source>
</evidence>
<dbReference type="EMBL" id="CP035042">
    <property type="protein sequence ID" value="QHC49577.1"/>
    <property type="molecule type" value="Genomic_DNA"/>
</dbReference>
<dbReference type="OrthoDB" id="8235498at2"/>
<feature type="chain" id="PRO_5026312366" evidence="1">
    <location>
        <begin position="21"/>
        <end position="141"/>
    </location>
</feature>